<comment type="caution">
    <text evidence="1">The sequence shown here is derived from an EMBL/GenBank/DDBJ whole genome shotgun (WGS) entry which is preliminary data.</text>
</comment>
<reference evidence="1" key="1">
    <citation type="submission" date="2024-09" db="EMBL/GenBank/DDBJ databases">
        <title>Black Yeasts Isolated from many extreme environments.</title>
        <authorList>
            <person name="Coleine C."/>
            <person name="Stajich J.E."/>
            <person name="Selbmann L."/>
        </authorList>
    </citation>
    <scope>NUCLEOTIDE SEQUENCE</scope>
    <source>
        <strain evidence="1">CCFEE 5737</strain>
    </source>
</reference>
<evidence type="ECO:0000313" key="1">
    <source>
        <dbReference type="EMBL" id="KAK3066552.1"/>
    </source>
</evidence>
<feature type="non-terminal residue" evidence="1">
    <location>
        <position position="80"/>
    </location>
</feature>
<evidence type="ECO:0000313" key="2">
    <source>
        <dbReference type="Proteomes" id="UP001186974"/>
    </source>
</evidence>
<keyword evidence="2" id="KW-1185">Reference proteome</keyword>
<sequence>MLAIDHQSLRLAVLFFTVIAVCSHLGLSCVGAVDFGSGEVFAPFQDPTVDVAGKVCESENTAIVREASSRYSPQVVATSS</sequence>
<proteinExistence type="predicted"/>
<gene>
    <name evidence="1" type="ORF">LTS18_001646</name>
</gene>
<accession>A0ACC3DEP0</accession>
<dbReference type="EMBL" id="JAWDJW010005801">
    <property type="protein sequence ID" value="KAK3066552.1"/>
    <property type="molecule type" value="Genomic_DNA"/>
</dbReference>
<organism evidence="1 2">
    <name type="scientific">Coniosporium uncinatum</name>
    <dbReference type="NCBI Taxonomy" id="93489"/>
    <lineage>
        <taxon>Eukaryota</taxon>
        <taxon>Fungi</taxon>
        <taxon>Dikarya</taxon>
        <taxon>Ascomycota</taxon>
        <taxon>Pezizomycotina</taxon>
        <taxon>Dothideomycetes</taxon>
        <taxon>Dothideomycetes incertae sedis</taxon>
        <taxon>Coniosporium</taxon>
    </lineage>
</organism>
<protein>
    <submittedName>
        <fullName evidence="1">Uncharacterized protein</fullName>
    </submittedName>
</protein>
<dbReference type="Proteomes" id="UP001186974">
    <property type="component" value="Unassembled WGS sequence"/>
</dbReference>
<name>A0ACC3DEP0_9PEZI</name>